<dbReference type="PANTHER" id="PTHR42685">
    <property type="entry name" value="GERANYLGERANYL DIPHOSPHATE REDUCTASE"/>
    <property type="match status" value="1"/>
</dbReference>
<dbReference type="InterPro" id="IPR050407">
    <property type="entry name" value="Geranylgeranyl_reductase"/>
</dbReference>
<protein>
    <submittedName>
        <fullName evidence="1">Geranylgeranyl reductase</fullName>
    </submittedName>
</protein>
<reference evidence="1" key="2">
    <citation type="journal article" date="2014" name="ISME J.">
        <title>Microbial stratification in low pH oxic and suboxic macroscopic growths along an acid mine drainage.</title>
        <authorList>
            <person name="Mendez-Garcia C."/>
            <person name="Mesa V."/>
            <person name="Sprenger R.R."/>
            <person name="Richter M."/>
            <person name="Diez M.S."/>
            <person name="Solano J."/>
            <person name="Bargiela R."/>
            <person name="Golyshina O.V."/>
            <person name="Manteca A."/>
            <person name="Ramos J.L."/>
            <person name="Gallego J.R."/>
            <person name="Llorente I."/>
            <person name="Martins Dos Santos V.A."/>
            <person name="Jensen O.N."/>
            <person name="Pelaez A.I."/>
            <person name="Sanchez J."/>
            <person name="Ferrer M."/>
        </authorList>
    </citation>
    <scope>NUCLEOTIDE SEQUENCE</scope>
</reference>
<dbReference type="EMBL" id="AUZX01007667">
    <property type="protein sequence ID" value="EQD58525.1"/>
    <property type="molecule type" value="Genomic_DNA"/>
</dbReference>
<comment type="caution">
    <text evidence="1">The sequence shown here is derived from an EMBL/GenBank/DDBJ whole genome shotgun (WGS) entry which is preliminary data.</text>
</comment>
<dbReference type="SUPFAM" id="SSF51905">
    <property type="entry name" value="FAD/NAD(P)-binding domain"/>
    <property type="match status" value="1"/>
</dbReference>
<organism evidence="1">
    <name type="scientific">mine drainage metagenome</name>
    <dbReference type="NCBI Taxonomy" id="410659"/>
    <lineage>
        <taxon>unclassified sequences</taxon>
        <taxon>metagenomes</taxon>
        <taxon>ecological metagenomes</taxon>
    </lineage>
</organism>
<gene>
    <name evidence="1" type="ORF">B1A_10761</name>
</gene>
<evidence type="ECO:0000313" key="1">
    <source>
        <dbReference type="EMBL" id="EQD58525.1"/>
    </source>
</evidence>
<reference evidence="1" key="1">
    <citation type="submission" date="2013-08" db="EMBL/GenBank/DDBJ databases">
        <authorList>
            <person name="Mendez C."/>
            <person name="Richter M."/>
            <person name="Ferrer M."/>
            <person name="Sanchez J."/>
        </authorList>
    </citation>
    <scope>NUCLEOTIDE SEQUENCE</scope>
</reference>
<dbReference type="PANTHER" id="PTHR42685:SF18">
    <property type="entry name" value="DIGERANYLGERANYLGLYCEROPHOSPHOLIPID REDUCTASE"/>
    <property type="match status" value="1"/>
</dbReference>
<name>T1BXD2_9ZZZZ</name>
<accession>T1BXD2</accession>
<sequence>MINSVDYDVIVAGAGMSGSLAAAMAARGGASVLLVDRNKEESVGKKTAWGWTCGDAVAASHIDFLQKNTGVSFYKPELDQRVDGVLALSPDLTQKYPFEGVGYSLDRPEFEKNYSRSHRRVVLNTGQNLRWKLLSLRIVS</sequence>
<dbReference type="AlphaFoldDB" id="T1BXD2"/>
<dbReference type="Pfam" id="PF12831">
    <property type="entry name" value="FAD_oxidored"/>
    <property type="match status" value="1"/>
</dbReference>
<dbReference type="InterPro" id="IPR036188">
    <property type="entry name" value="FAD/NAD-bd_sf"/>
</dbReference>
<dbReference type="Gene3D" id="3.50.50.60">
    <property type="entry name" value="FAD/NAD(P)-binding domain"/>
    <property type="match status" value="1"/>
</dbReference>
<proteinExistence type="predicted"/>